<proteinExistence type="predicted"/>
<keyword evidence="2" id="KW-1185">Reference proteome</keyword>
<dbReference type="RefSeq" id="WP_248357842.1">
    <property type="nucleotide sequence ID" value="NZ_AP025591.1"/>
</dbReference>
<dbReference type="EMBL" id="AP025591">
    <property type="protein sequence ID" value="BDG01371.1"/>
    <property type="molecule type" value="Genomic_DNA"/>
</dbReference>
<dbReference type="Proteomes" id="UP001162891">
    <property type="component" value="Chromosome"/>
</dbReference>
<name>A0ABM7WPH6_9BACT</name>
<accession>A0ABM7WPH6</accession>
<evidence type="ECO:0000313" key="1">
    <source>
        <dbReference type="EMBL" id="BDG01371.1"/>
    </source>
</evidence>
<reference evidence="2" key="1">
    <citation type="journal article" date="2022" name="Int. J. Syst. Evol. Microbiol.">
        <title>Anaeromyxobacter oryzae sp. nov., Anaeromyxobacter diazotrophicus sp. nov. and Anaeromyxobacter paludicola sp. nov., isolated from paddy soils.</title>
        <authorList>
            <person name="Itoh H."/>
            <person name="Xu Z."/>
            <person name="Mise K."/>
            <person name="Masuda Y."/>
            <person name="Ushijima N."/>
            <person name="Hayakawa C."/>
            <person name="Shiratori Y."/>
            <person name="Senoo K."/>
        </authorList>
    </citation>
    <scope>NUCLEOTIDE SEQUENCE [LARGE SCALE GENOMIC DNA]</scope>
    <source>
        <strain evidence="2">Red232</strain>
    </source>
</reference>
<sequence>MRLDRARRIADAVLLEGYVLYPYRASAPKNRWRFSFGVLAPRAWSEAGGCEPWFLEARCLVEPAGTPRLSGRLRFLQARRRLVEEAVAGGGGAFRAVEALDAGGRLLVPWDEGELREIALDGTLAAGGPERVESFELRGDTEVEPVADAAGGTAGRVSWTRSPVRGEVRVACEPVDADRPLLRVRVRVENLTPWGDPGARREAILPASCLSTHLVLALEDGAFVSPLDPPEWAAAAAAACRSVATWPVLAGEAGERDLVLCAPIILYDHPRLAPESPGDFFDATEIDELLALRTSTLTEAEKREVRATDPRAAALLDRVEGLPPELLERLHGATRALDGAEMIPRPEPAPEPATFRPGDRVVLRPGARRTDAQDLLYAGHVATVRSVRRDVDDREWLAVTIDDDPAAELHDWYGRYHHFLTDEVERLAPAPAPEVGR</sequence>
<organism evidence="1 2">
    <name type="scientific">Anaeromyxobacter oryzae</name>
    <dbReference type="NCBI Taxonomy" id="2918170"/>
    <lineage>
        <taxon>Bacteria</taxon>
        <taxon>Pseudomonadati</taxon>
        <taxon>Myxococcota</taxon>
        <taxon>Myxococcia</taxon>
        <taxon>Myxococcales</taxon>
        <taxon>Cystobacterineae</taxon>
        <taxon>Anaeromyxobacteraceae</taxon>
        <taxon>Anaeromyxobacter</taxon>
    </lineage>
</organism>
<gene>
    <name evidence="1" type="ORF">AMOR_03670</name>
</gene>
<evidence type="ECO:0000313" key="2">
    <source>
        <dbReference type="Proteomes" id="UP001162891"/>
    </source>
</evidence>
<protein>
    <submittedName>
        <fullName evidence="1">Uncharacterized protein</fullName>
    </submittedName>
</protein>